<dbReference type="InterPro" id="IPR034505">
    <property type="entry name" value="Coproporphyrinogen-III_oxidase"/>
</dbReference>
<name>A0ABT3X1R8_9BACL</name>
<evidence type="ECO:0000256" key="2">
    <source>
        <dbReference type="ARBA" id="ARBA00022691"/>
    </source>
</evidence>
<protein>
    <recommendedName>
        <fullName evidence="1">Heme chaperone HemW</fullName>
    </recommendedName>
</protein>
<dbReference type="Gene3D" id="3.20.20.70">
    <property type="entry name" value="Aldolase class I"/>
    <property type="match status" value="1"/>
</dbReference>
<evidence type="ECO:0000256" key="1">
    <source>
        <dbReference type="ARBA" id="ARBA00017228"/>
    </source>
</evidence>
<keyword evidence="3" id="KW-0479">Metal-binding</keyword>
<evidence type="ECO:0000256" key="4">
    <source>
        <dbReference type="ARBA" id="ARBA00023004"/>
    </source>
</evidence>
<dbReference type="SFLD" id="SFLDS00029">
    <property type="entry name" value="Radical_SAM"/>
    <property type="match status" value="1"/>
</dbReference>
<dbReference type="Proteomes" id="UP001208017">
    <property type="component" value="Unassembled WGS sequence"/>
</dbReference>
<dbReference type="SMART" id="SM00729">
    <property type="entry name" value="Elp3"/>
    <property type="match status" value="1"/>
</dbReference>
<organism evidence="7 8">
    <name type="scientific">Tumebacillus lacus</name>
    <dbReference type="NCBI Taxonomy" id="2995335"/>
    <lineage>
        <taxon>Bacteria</taxon>
        <taxon>Bacillati</taxon>
        <taxon>Bacillota</taxon>
        <taxon>Bacilli</taxon>
        <taxon>Bacillales</taxon>
        <taxon>Alicyclobacillaceae</taxon>
        <taxon>Tumebacillus</taxon>
    </lineage>
</organism>
<gene>
    <name evidence="7" type="ORF">OS242_12945</name>
</gene>
<dbReference type="PROSITE" id="PS51918">
    <property type="entry name" value="RADICAL_SAM"/>
    <property type="match status" value="1"/>
</dbReference>
<dbReference type="InterPro" id="IPR007197">
    <property type="entry name" value="rSAM"/>
</dbReference>
<proteinExistence type="predicted"/>
<evidence type="ECO:0000313" key="7">
    <source>
        <dbReference type="EMBL" id="MCX7570864.1"/>
    </source>
</evidence>
<evidence type="ECO:0000256" key="3">
    <source>
        <dbReference type="ARBA" id="ARBA00022723"/>
    </source>
</evidence>
<evidence type="ECO:0000313" key="8">
    <source>
        <dbReference type="Proteomes" id="UP001208017"/>
    </source>
</evidence>
<keyword evidence="4" id="KW-0408">Iron</keyword>
<dbReference type="CDD" id="cd01335">
    <property type="entry name" value="Radical_SAM"/>
    <property type="match status" value="1"/>
</dbReference>
<comment type="caution">
    <text evidence="7">The sequence shown here is derived from an EMBL/GenBank/DDBJ whole genome shotgun (WGS) entry which is preliminary data.</text>
</comment>
<dbReference type="RefSeq" id="WP_267152112.1">
    <property type="nucleotide sequence ID" value="NZ_JAPMLT010000007.1"/>
</dbReference>
<dbReference type="SFLD" id="SFLDG01065">
    <property type="entry name" value="anaerobic_coproporphyrinogen-I"/>
    <property type="match status" value="1"/>
</dbReference>
<evidence type="ECO:0000256" key="5">
    <source>
        <dbReference type="ARBA" id="ARBA00023014"/>
    </source>
</evidence>
<dbReference type="InterPro" id="IPR006638">
    <property type="entry name" value="Elp3/MiaA/NifB-like_rSAM"/>
</dbReference>
<dbReference type="InterPro" id="IPR013785">
    <property type="entry name" value="Aldolase_TIM"/>
</dbReference>
<accession>A0ABT3X1R8</accession>
<keyword evidence="5" id="KW-0411">Iron-sulfur</keyword>
<dbReference type="InterPro" id="IPR058240">
    <property type="entry name" value="rSAM_sf"/>
</dbReference>
<dbReference type="Pfam" id="PF04055">
    <property type="entry name" value="Radical_SAM"/>
    <property type="match status" value="1"/>
</dbReference>
<dbReference type="SUPFAM" id="SSF102114">
    <property type="entry name" value="Radical SAM enzymes"/>
    <property type="match status" value="1"/>
</dbReference>
<feature type="domain" description="Radical SAM core" evidence="6">
    <location>
        <begin position="49"/>
        <end position="292"/>
    </location>
</feature>
<keyword evidence="2" id="KW-0949">S-adenosyl-L-methionine</keyword>
<dbReference type="EMBL" id="JAPMLT010000007">
    <property type="protein sequence ID" value="MCX7570864.1"/>
    <property type="molecule type" value="Genomic_DNA"/>
</dbReference>
<sequence length="472" mass="54111">MLNLNLNDRDTLLKFDQQLPVYNWYYPFPSDEDEVVDTHQALLTLKTVKENRGRRALYFHVPFCDTLCTFCPFYRLTNYTYLERVDQYVDAMIAEMKWKSQYLGIGKVPVDIIAVGGGTPSVLTAEQIRRFGAALRDHFDLSELKEFTFELEVKSVTPEKLQAMKKIGVNRVSFGVQTFHPVYREIFNITSTPEQVRQVAKWATDTFAYVNIDIIFGLAGQSLDDLMAEADAAIALGTTTVDFYPLNYMSASLKMHRQFKERGLEPLSPATKIGYRMFLDEYMRAKGYIPINGYSYTRDRKERTGRVLLDRDPVFQYHDVLYGYSTDEVIGFGASAVTQAGDFNTFNPSSLDEYIDELQKEGALLSALTLGNKDCPEKGIVYFPYRGVLEKDRIEWARVPDETRQRLAEAVQKGLVADGGDRYTLTQAGWLFYVNLVYFLTPGAGQQWLNERIEKRIEEGRDPDAIQLYELV</sequence>
<dbReference type="PANTHER" id="PTHR13932">
    <property type="entry name" value="COPROPORPHYRINIGEN III OXIDASE"/>
    <property type="match status" value="1"/>
</dbReference>
<reference evidence="7 8" key="1">
    <citation type="submission" date="2022-11" db="EMBL/GenBank/DDBJ databases">
        <title>Study of microbial diversity in lake waters.</title>
        <authorList>
            <person name="Zhang J."/>
        </authorList>
    </citation>
    <scope>NUCLEOTIDE SEQUENCE [LARGE SCALE GENOMIC DNA]</scope>
    <source>
        <strain evidence="7 8">DT12</strain>
    </source>
</reference>
<keyword evidence="8" id="KW-1185">Reference proteome</keyword>
<evidence type="ECO:0000259" key="6">
    <source>
        <dbReference type="PROSITE" id="PS51918"/>
    </source>
</evidence>
<dbReference type="PANTHER" id="PTHR13932:SF5">
    <property type="entry name" value="RADICAL S-ADENOSYL METHIONINE DOMAIN-CONTAINING PROTEIN 1, MITOCHONDRIAL"/>
    <property type="match status" value="1"/>
</dbReference>